<evidence type="ECO:0000256" key="2">
    <source>
        <dbReference type="ARBA" id="ARBA00009127"/>
    </source>
</evidence>
<dbReference type="InterPro" id="IPR011042">
    <property type="entry name" value="6-blade_b-propeller_TolB-like"/>
</dbReference>
<dbReference type="Pfam" id="PF03022">
    <property type="entry name" value="MRJP"/>
    <property type="match status" value="2"/>
</dbReference>
<protein>
    <submittedName>
        <fullName evidence="5">Protein yellow</fullName>
    </submittedName>
</protein>
<dbReference type="PRINTS" id="PR01366">
    <property type="entry name" value="ROYALJELLY"/>
</dbReference>
<sequence length="1062" mass="121728">MTTTMSNVSRDLSYSFVWPGDYNWRNAATYPLPGPPLGDQVANLTSAKLQDSSTALPAWLLSMWFMTTIHPPLSSYKQSTRSPLRSKQLQEDNNNINLIVHNSQVPQYVDMPVENQISSIDGKSNGIEVTTFRYSSMPKTYSWTNSEVKTYMPSDYKSSIKTSDISDINTNLVINSNLNEIPETPLNVKSSTTPRSVFEKQKGTFNDFNNILINSKLFKHLNTITAYSPPESNNLTPKDLNNFMTNAQNSMDMMSPLNNTNFMDFPTVNPAPKEFMPPTKEFFGSMTALPAKTTKSKDFSNSIKPTSNELYNMDNYGNKMNSNEQIFHSMESMSPQMQTSFDANVNSMNKPMSVEVGNSNMYFNMDTMPKPTPDNSVEMKVNMNNFNSNNMFVNGNMETMVELTSKDIKDLHNVVMKNNMAQEGMQYNAKDFPNSNFKNELNMFLNNVNSKTPNPMNAMIDTKSNRLPIMNPMVSTNDVKIINNMAAVLPVNPANGNPSVKIISNPNNVRMASPNFKDWEKEFFNGNFTSNMMNIDLKKLKPQTKNENRIPTSTLSPSVPTYRSMPASGPSSMGQTMRPANPGMEQKNNPAPMQASTGPGSTNTDQSKSLYPYNNNNPYNTNPGYPSHFQVFFRWKIIDFVFRDNRQRENLVRSNKFIPGNNLPLGIAIWRNKIFVTFPKWKTGIPVTLASFNMDDPRESPILAPYPNWSYFDDSNCNSMISVFRLSVDKCNRLWVMDTGVTDIITSIQQLCPPKILVFDLTTNTLIRRYILPTAQVFEGSLFSNIATELVEDCEHAFAYVNDVFRYGLIVYDFFKNTSYRLTHPYMYPEPLQSTYILDNLKFRWVDGIFGMAISPELTYKQKRHPYEYYHYNVHHYNGTSVDKTIRDDQRYLYFHSMSSNRHYYISTTDLRNSSRYVNSSDIDEYFHYLGSRHRNTQASASAINSNGVLFYNLVTKHSVGCWNTRTKVYLPQTQDIVQTNRDILNFPNDLKIDQQDNIWVLSNKLHQYLYGFLDFNVYNYRILVASSNDIVRNTKCDPYVNLNDYLYNLQISSRQCPNNEL</sequence>
<feature type="compositionally biased region" description="Polar residues" evidence="4">
    <location>
        <begin position="586"/>
        <end position="609"/>
    </location>
</feature>
<dbReference type="PANTHER" id="PTHR10009">
    <property type="entry name" value="PROTEIN YELLOW-RELATED"/>
    <property type="match status" value="1"/>
</dbReference>
<dbReference type="GO" id="GO:0005576">
    <property type="term" value="C:extracellular region"/>
    <property type="evidence" value="ECO:0007669"/>
    <property type="project" value="UniProtKB-SubCell"/>
</dbReference>
<dbReference type="FunFam" id="2.120.10.30:FF:000045">
    <property type="entry name" value="Blast:Protein yellow"/>
    <property type="match status" value="1"/>
</dbReference>
<dbReference type="InterPro" id="IPR017996">
    <property type="entry name" value="MRJP/yellow-related"/>
</dbReference>
<accession>A0A8D8MB57</accession>
<reference evidence="5" key="1">
    <citation type="submission" date="2021-05" db="EMBL/GenBank/DDBJ databases">
        <authorList>
            <person name="Alioto T."/>
            <person name="Alioto T."/>
            <person name="Gomez Garrido J."/>
        </authorList>
    </citation>
    <scope>NUCLEOTIDE SEQUENCE</scope>
</reference>
<evidence type="ECO:0000256" key="1">
    <source>
        <dbReference type="ARBA" id="ARBA00004613"/>
    </source>
</evidence>
<dbReference type="AlphaFoldDB" id="A0A8D8MB57"/>
<evidence type="ECO:0000256" key="3">
    <source>
        <dbReference type="ARBA" id="ARBA00022525"/>
    </source>
</evidence>
<dbReference type="Gene3D" id="2.120.10.30">
    <property type="entry name" value="TolB, C-terminal domain"/>
    <property type="match status" value="1"/>
</dbReference>
<comment type="similarity">
    <text evidence="2">Belongs to the major royal jelly protein family.</text>
</comment>
<evidence type="ECO:0000256" key="4">
    <source>
        <dbReference type="SAM" id="MobiDB-lite"/>
    </source>
</evidence>
<proteinExistence type="inferred from homology"/>
<feature type="compositionally biased region" description="Polar residues" evidence="4">
    <location>
        <begin position="549"/>
        <end position="561"/>
    </location>
</feature>
<keyword evidence="3" id="KW-0964">Secreted</keyword>
<feature type="region of interest" description="Disordered" evidence="4">
    <location>
        <begin position="544"/>
        <end position="617"/>
    </location>
</feature>
<evidence type="ECO:0000313" key="5">
    <source>
        <dbReference type="EMBL" id="CAG6624328.1"/>
    </source>
</evidence>
<comment type="subcellular location">
    <subcellularLocation>
        <location evidence="1">Secreted</location>
    </subcellularLocation>
</comment>
<organism evidence="5">
    <name type="scientific">Cacopsylla melanoneura</name>
    <dbReference type="NCBI Taxonomy" id="428564"/>
    <lineage>
        <taxon>Eukaryota</taxon>
        <taxon>Metazoa</taxon>
        <taxon>Ecdysozoa</taxon>
        <taxon>Arthropoda</taxon>
        <taxon>Hexapoda</taxon>
        <taxon>Insecta</taxon>
        <taxon>Pterygota</taxon>
        <taxon>Neoptera</taxon>
        <taxon>Paraneoptera</taxon>
        <taxon>Hemiptera</taxon>
        <taxon>Sternorrhyncha</taxon>
        <taxon>Psylloidea</taxon>
        <taxon>Psyllidae</taxon>
        <taxon>Psyllinae</taxon>
        <taxon>Cacopsylla</taxon>
    </lineage>
</organism>
<name>A0A8D8MB57_9HEMI</name>
<dbReference type="EMBL" id="HBUF01056942">
    <property type="protein sequence ID" value="CAG6624328.1"/>
    <property type="molecule type" value="Transcribed_RNA"/>
</dbReference>
<dbReference type="PANTHER" id="PTHR10009:SF13">
    <property type="entry name" value="DOPAMINECHROME TAUTOMERASE"/>
    <property type="match status" value="1"/>
</dbReference>